<evidence type="ECO:0000259" key="5">
    <source>
        <dbReference type="PROSITE" id="PS50932"/>
    </source>
</evidence>
<dbReference type="Proteomes" id="UP001230156">
    <property type="component" value="Unassembled WGS sequence"/>
</dbReference>
<comment type="caution">
    <text evidence="6">The sequence shown here is derived from an EMBL/GenBank/DDBJ whole genome shotgun (WGS) entry which is preliminary data.</text>
</comment>
<dbReference type="PROSITE" id="PS50932">
    <property type="entry name" value="HTH_LACI_2"/>
    <property type="match status" value="1"/>
</dbReference>
<evidence type="ECO:0000256" key="3">
    <source>
        <dbReference type="ARBA" id="ARBA00023163"/>
    </source>
</evidence>
<dbReference type="InterPro" id="IPR010982">
    <property type="entry name" value="Lambda_DNA-bd_dom_sf"/>
</dbReference>
<dbReference type="InterPro" id="IPR046335">
    <property type="entry name" value="LacI/GalR-like_sensor"/>
</dbReference>
<evidence type="ECO:0000313" key="7">
    <source>
        <dbReference type="Proteomes" id="UP001230156"/>
    </source>
</evidence>
<proteinExistence type="predicted"/>
<dbReference type="InterPro" id="IPR028082">
    <property type="entry name" value="Peripla_BP_I"/>
</dbReference>
<dbReference type="CDD" id="cd01392">
    <property type="entry name" value="HTH_LacI"/>
    <property type="match status" value="1"/>
</dbReference>
<dbReference type="CDD" id="cd06267">
    <property type="entry name" value="PBP1_LacI_sugar_binding-like"/>
    <property type="match status" value="1"/>
</dbReference>
<dbReference type="SUPFAM" id="SSF53822">
    <property type="entry name" value="Periplasmic binding protein-like I"/>
    <property type="match status" value="1"/>
</dbReference>
<dbReference type="GO" id="GO:0003677">
    <property type="term" value="F:DNA binding"/>
    <property type="evidence" value="ECO:0007669"/>
    <property type="project" value="UniProtKB-KW"/>
</dbReference>
<keyword evidence="2 6" id="KW-0238">DNA-binding</keyword>
<accession>A0ABU0YNW7</accession>
<dbReference type="EMBL" id="JAUYVI010000005">
    <property type="protein sequence ID" value="MDQ7249394.1"/>
    <property type="molecule type" value="Genomic_DNA"/>
</dbReference>
<organism evidence="6 7">
    <name type="scientific">Dongia sedimenti</name>
    <dbReference type="NCBI Taxonomy" id="3064282"/>
    <lineage>
        <taxon>Bacteria</taxon>
        <taxon>Pseudomonadati</taxon>
        <taxon>Pseudomonadota</taxon>
        <taxon>Alphaproteobacteria</taxon>
        <taxon>Rhodospirillales</taxon>
        <taxon>Dongiaceae</taxon>
        <taxon>Dongia</taxon>
    </lineage>
</organism>
<keyword evidence="1" id="KW-0805">Transcription regulation</keyword>
<dbReference type="PANTHER" id="PTHR30146">
    <property type="entry name" value="LACI-RELATED TRANSCRIPTIONAL REPRESSOR"/>
    <property type="match status" value="1"/>
</dbReference>
<dbReference type="SUPFAM" id="SSF47413">
    <property type="entry name" value="lambda repressor-like DNA-binding domains"/>
    <property type="match status" value="1"/>
</dbReference>
<keyword evidence="7" id="KW-1185">Reference proteome</keyword>
<reference evidence="7" key="1">
    <citation type="submission" date="2023-08" db="EMBL/GenBank/DDBJ databases">
        <title>Rhodospirillaceae gen. nov., a novel taxon isolated from the Yangtze River Yuezi River estuary sludge.</title>
        <authorList>
            <person name="Ruan L."/>
        </authorList>
    </citation>
    <scope>NUCLEOTIDE SEQUENCE [LARGE SCALE GENOMIC DNA]</scope>
    <source>
        <strain evidence="7">R-7</strain>
    </source>
</reference>
<dbReference type="Gene3D" id="1.10.260.40">
    <property type="entry name" value="lambda repressor-like DNA-binding domains"/>
    <property type="match status" value="1"/>
</dbReference>
<sequence>MAFSPDRQPALLRRSESQRQMAKPPTIHAVAARAGVSTATVSKVVNRINVGMSETTRQRVEEAIRDLGYRPSRVGRSLRTLRRSTIGMAIVDASPSFLADPFTTNLVAGLTNHLSARGFGLLLHGIKPHELRDSVLVRESEVDALCVTLSGSRRDRLSYIKLLTELGQPFVTFQDQPVASAKDACFVRQDDRAGAVGLARYILEKRRAKRAVMFISELSWPAIEQRVSGFRDVFDDKRVSLDLVRCDETSSASIVAAAEAYLARTAPPDVFIGQNDQVALTVMQVLKRHNIRVPGDVGVCGFNAFPFSGFADPPLTTARSPAYELGQLGAAVILDRLEAGHFRKREHVLAVDLVAGASV</sequence>
<evidence type="ECO:0000256" key="4">
    <source>
        <dbReference type="SAM" id="MobiDB-lite"/>
    </source>
</evidence>
<keyword evidence="3" id="KW-0804">Transcription</keyword>
<evidence type="ECO:0000256" key="2">
    <source>
        <dbReference type="ARBA" id="ARBA00023125"/>
    </source>
</evidence>
<dbReference type="PANTHER" id="PTHR30146:SF155">
    <property type="entry name" value="ALANINE RACEMASE"/>
    <property type="match status" value="1"/>
</dbReference>
<dbReference type="Pfam" id="PF00356">
    <property type="entry name" value="LacI"/>
    <property type="match status" value="1"/>
</dbReference>
<name>A0ABU0YNW7_9PROT</name>
<gene>
    <name evidence="6" type="ORF">Q8A70_17030</name>
</gene>
<evidence type="ECO:0000256" key="1">
    <source>
        <dbReference type="ARBA" id="ARBA00023015"/>
    </source>
</evidence>
<evidence type="ECO:0000313" key="6">
    <source>
        <dbReference type="EMBL" id="MDQ7249394.1"/>
    </source>
</evidence>
<protein>
    <submittedName>
        <fullName evidence="6">LacI family DNA-binding transcriptional regulator</fullName>
    </submittedName>
</protein>
<dbReference type="SMART" id="SM00354">
    <property type="entry name" value="HTH_LACI"/>
    <property type="match status" value="1"/>
</dbReference>
<feature type="domain" description="HTH lacI-type" evidence="5">
    <location>
        <begin position="25"/>
        <end position="80"/>
    </location>
</feature>
<feature type="region of interest" description="Disordered" evidence="4">
    <location>
        <begin position="1"/>
        <end position="24"/>
    </location>
</feature>
<dbReference type="RefSeq" id="WP_379957321.1">
    <property type="nucleotide sequence ID" value="NZ_JAUYVI010000005.1"/>
</dbReference>
<dbReference type="Pfam" id="PF13377">
    <property type="entry name" value="Peripla_BP_3"/>
    <property type="match status" value="1"/>
</dbReference>
<dbReference type="InterPro" id="IPR000843">
    <property type="entry name" value="HTH_LacI"/>
</dbReference>
<dbReference type="Gene3D" id="3.40.50.2300">
    <property type="match status" value="2"/>
</dbReference>